<dbReference type="OrthoDB" id="10490542at2759"/>
<evidence type="ECO:0000256" key="1">
    <source>
        <dbReference type="SAM" id="MobiDB-lite"/>
    </source>
</evidence>
<reference evidence="3" key="1">
    <citation type="submission" date="2016-06" db="EMBL/GenBank/DDBJ databases">
        <title>Parallel loss of symbiosis genes in relatives of nitrogen-fixing non-legume Parasponia.</title>
        <authorList>
            <person name="Van Velzen R."/>
            <person name="Holmer R."/>
            <person name="Bu F."/>
            <person name="Rutten L."/>
            <person name="Van Zeijl A."/>
            <person name="Liu W."/>
            <person name="Santuari L."/>
            <person name="Cao Q."/>
            <person name="Sharma T."/>
            <person name="Shen D."/>
            <person name="Roswanjaya Y."/>
            <person name="Wardhani T."/>
            <person name="Kalhor M.S."/>
            <person name="Jansen J."/>
            <person name="Van den Hoogen J."/>
            <person name="Gungor B."/>
            <person name="Hartog M."/>
            <person name="Hontelez J."/>
            <person name="Verver J."/>
            <person name="Yang W.-C."/>
            <person name="Schijlen E."/>
            <person name="Repin R."/>
            <person name="Schilthuizen M."/>
            <person name="Schranz E."/>
            <person name="Heidstra R."/>
            <person name="Miyata K."/>
            <person name="Fedorova E."/>
            <person name="Kohlen W."/>
            <person name="Bisseling T."/>
            <person name="Smit S."/>
            <person name="Geurts R."/>
        </authorList>
    </citation>
    <scope>NUCLEOTIDE SEQUENCE [LARGE SCALE GENOMIC DNA]</scope>
    <source>
        <strain evidence="3">cv. WU1-14</strain>
    </source>
</reference>
<keyword evidence="3" id="KW-1185">Reference proteome</keyword>
<sequence length="134" mass="14110">EEAQRSDHAAEGGPDDLAGEHGPRRREREVPCLEVLHQDAGHGDDRLDQAAAGEGGDDPVLLAGEGGEDEEGDLAVVVGHVDVGEAGAVGVAEGQGRGDDVADDDVVPLELWEHDWDHDDGDRGEDCVACYREP</sequence>
<organism evidence="2 3">
    <name type="scientific">Parasponia andersonii</name>
    <name type="common">Sponia andersonii</name>
    <dbReference type="NCBI Taxonomy" id="3476"/>
    <lineage>
        <taxon>Eukaryota</taxon>
        <taxon>Viridiplantae</taxon>
        <taxon>Streptophyta</taxon>
        <taxon>Embryophyta</taxon>
        <taxon>Tracheophyta</taxon>
        <taxon>Spermatophyta</taxon>
        <taxon>Magnoliopsida</taxon>
        <taxon>eudicotyledons</taxon>
        <taxon>Gunneridae</taxon>
        <taxon>Pentapetalae</taxon>
        <taxon>rosids</taxon>
        <taxon>fabids</taxon>
        <taxon>Rosales</taxon>
        <taxon>Cannabaceae</taxon>
        <taxon>Parasponia</taxon>
    </lineage>
</organism>
<proteinExistence type="predicted"/>
<gene>
    <name evidence="2" type="ORF">PanWU01x14_057370</name>
</gene>
<accession>A0A2P5DJX7</accession>
<protein>
    <submittedName>
        <fullName evidence="2">Uncharacterized protein</fullName>
    </submittedName>
</protein>
<comment type="caution">
    <text evidence="2">The sequence shown here is derived from an EMBL/GenBank/DDBJ whole genome shotgun (WGS) entry which is preliminary data.</text>
</comment>
<name>A0A2P5DJX7_PARAD</name>
<feature type="region of interest" description="Disordered" evidence="1">
    <location>
        <begin position="1"/>
        <end position="67"/>
    </location>
</feature>
<dbReference type="EMBL" id="JXTB01000033">
    <property type="protein sequence ID" value="PON73555.1"/>
    <property type="molecule type" value="Genomic_DNA"/>
</dbReference>
<evidence type="ECO:0000313" key="3">
    <source>
        <dbReference type="Proteomes" id="UP000237105"/>
    </source>
</evidence>
<feature type="non-terminal residue" evidence="2">
    <location>
        <position position="1"/>
    </location>
</feature>
<evidence type="ECO:0000313" key="2">
    <source>
        <dbReference type="EMBL" id="PON73555.1"/>
    </source>
</evidence>
<dbReference type="AlphaFoldDB" id="A0A2P5DJX7"/>
<feature type="compositionally biased region" description="Basic and acidic residues" evidence="1">
    <location>
        <begin position="18"/>
        <end position="48"/>
    </location>
</feature>
<feature type="compositionally biased region" description="Basic and acidic residues" evidence="1">
    <location>
        <begin position="1"/>
        <end position="10"/>
    </location>
</feature>
<dbReference type="Proteomes" id="UP000237105">
    <property type="component" value="Unassembled WGS sequence"/>
</dbReference>